<dbReference type="InterPro" id="IPR011304">
    <property type="entry name" value="L-lactate_DH"/>
</dbReference>
<feature type="binding site" evidence="7">
    <location>
        <position position="233"/>
    </location>
    <ligand>
        <name>substrate</name>
    </ligand>
</feature>
<feature type="binding site" evidence="7 10">
    <location>
        <begin position="117"/>
        <end position="119"/>
    </location>
    <ligand>
        <name>NAD(+)</name>
        <dbReference type="ChEBI" id="CHEBI:57540"/>
    </ligand>
</feature>
<feature type="binding site" evidence="7">
    <location>
        <position position="142"/>
    </location>
    <ligand>
        <name>NAD(+)</name>
        <dbReference type="ChEBI" id="CHEBI:57540"/>
    </ligand>
</feature>
<protein>
    <recommendedName>
        <fullName evidence="3 7">L-lactate dehydrogenase</fullName>
        <shortName evidence="7">L-LDH</shortName>
        <ecNumber evidence="3 7">1.1.1.27</ecNumber>
    </recommendedName>
</protein>
<evidence type="ECO:0000256" key="2">
    <source>
        <dbReference type="ARBA" id="ARBA00006054"/>
    </source>
</evidence>
<evidence type="ECO:0000256" key="6">
    <source>
        <dbReference type="ARBA" id="ARBA00049258"/>
    </source>
</evidence>
<dbReference type="PRINTS" id="PR00086">
    <property type="entry name" value="LLDHDRGNASE"/>
</dbReference>
<comment type="pathway">
    <text evidence="1 7">Fermentation; pyruvate fermentation to lactate; (S)-lactate from pyruvate: step 1/1.</text>
</comment>
<feature type="binding site" evidence="7">
    <location>
        <position position="152"/>
    </location>
    <ligand>
        <name>beta-D-fructose 1,6-bisphosphate</name>
        <dbReference type="ChEBI" id="CHEBI:32966"/>
        <note>allosteric activator</note>
    </ligand>
</feature>
<comment type="similarity">
    <text evidence="2 7">Belongs to the LDH/MDH superfamily. LDH family.</text>
</comment>
<comment type="caution">
    <text evidence="7">Lacks conserved residue(s) required for the propagation of feature annotation.</text>
</comment>
<sequence length="316" mass="33979">MNNKVTIIGAGSVGATIAYTLVVDSPVSEIVLIDVNHDKARGEALDIKQATPFLSPTKVYEGTYEDAEGSDIVVITSGIGRKPGQSRIDLAQTNVDIIKSIAPEIVKHAPNAIYVIVANPVDVLTYVFAKVTGLPKRQVLGSGTILDTIRLRTRLSELYSINQKQVHAYVLGEHGDTSFVAWSTADITGIPLNDYDDALTNKTVLPITPYQREEVEEYVRKSGGKIIAGKGATFYGIAASVCHIVKCIYSGADTVMTLSTLLEGEYGISDVCLSTLCVLGNSGILSTLAPKMSDDETEKFRRSAETIKNVIAQLNI</sequence>
<dbReference type="PROSITE" id="PS00064">
    <property type="entry name" value="L_LDH"/>
    <property type="match status" value="1"/>
</dbReference>
<dbReference type="InterPro" id="IPR001236">
    <property type="entry name" value="Lactate/malate_DH_N"/>
</dbReference>
<dbReference type="NCBIfam" id="NF000824">
    <property type="entry name" value="PRK00066.1"/>
    <property type="match status" value="1"/>
</dbReference>
<evidence type="ECO:0000256" key="4">
    <source>
        <dbReference type="ARBA" id="ARBA00023002"/>
    </source>
</evidence>
<comment type="function">
    <text evidence="7">Catalyzes the conversion of lactate to pyruvate.</text>
</comment>
<dbReference type="AlphaFoldDB" id="A0A9D1MG99"/>
<keyword evidence="4 7" id="KW-0560">Oxidoreductase</keyword>
<feature type="binding site" evidence="7 9">
    <location>
        <position position="87"/>
    </location>
    <ligand>
        <name>substrate</name>
    </ligand>
</feature>
<keyword evidence="7" id="KW-0021">Allosteric enzyme</keyword>
<feature type="binding site" evidence="10">
    <location>
        <begin position="9"/>
        <end position="14"/>
    </location>
    <ligand>
        <name>NAD(+)</name>
        <dbReference type="ChEBI" id="CHEBI:57540"/>
    </ligand>
</feature>
<dbReference type="InterPro" id="IPR036291">
    <property type="entry name" value="NAD(P)-bd_dom_sf"/>
</dbReference>
<dbReference type="InterPro" id="IPR022383">
    <property type="entry name" value="Lactate/malate_DH_C"/>
</dbReference>
<feature type="binding site" evidence="7">
    <location>
        <position position="13"/>
    </location>
    <ligand>
        <name>NAD(+)</name>
        <dbReference type="ChEBI" id="CHEBI:57540"/>
    </ligand>
</feature>
<dbReference type="Gene3D" id="3.90.110.10">
    <property type="entry name" value="Lactate dehydrogenase/glycoside hydrolase, family 4, C-terminal"/>
    <property type="match status" value="1"/>
</dbReference>
<feature type="domain" description="Lactate/malate dehydrogenase N-terminal" evidence="11">
    <location>
        <begin position="4"/>
        <end position="141"/>
    </location>
</feature>
<dbReference type="InterPro" id="IPR001557">
    <property type="entry name" value="L-lactate/malate_DH"/>
</dbReference>
<reference evidence="13" key="2">
    <citation type="journal article" date="2021" name="PeerJ">
        <title>Extensive microbial diversity within the chicken gut microbiome revealed by metagenomics and culture.</title>
        <authorList>
            <person name="Gilroy R."/>
            <person name="Ravi A."/>
            <person name="Getino M."/>
            <person name="Pursley I."/>
            <person name="Horton D.L."/>
            <person name="Alikhan N.F."/>
            <person name="Baker D."/>
            <person name="Gharbi K."/>
            <person name="Hall N."/>
            <person name="Watson M."/>
            <person name="Adriaenssens E.M."/>
            <person name="Foster-Nyarko E."/>
            <person name="Jarju S."/>
            <person name="Secka A."/>
            <person name="Antonio M."/>
            <person name="Oren A."/>
            <person name="Chaudhuri R.R."/>
            <person name="La Ragione R."/>
            <person name="Hildebrand F."/>
            <person name="Pallen M.J."/>
        </authorList>
    </citation>
    <scope>NUCLEOTIDE SEQUENCE</scope>
    <source>
        <strain evidence="13">11687</strain>
    </source>
</reference>
<dbReference type="SUPFAM" id="SSF51735">
    <property type="entry name" value="NAD(P)-binding Rossmann-fold domains"/>
    <property type="match status" value="1"/>
</dbReference>
<feature type="binding site" evidence="7 10">
    <location>
        <position position="34"/>
    </location>
    <ligand>
        <name>NAD(+)</name>
        <dbReference type="ChEBI" id="CHEBI:57540"/>
    </ligand>
</feature>
<feature type="binding site" evidence="7">
    <location>
        <position position="167"/>
    </location>
    <ligand>
        <name>beta-D-fructose 1,6-bisphosphate</name>
        <dbReference type="ChEBI" id="CHEBI:32966"/>
        <note>allosteric activator</note>
    </ligand>
</feature>
<accession>A0A9D1MG99</accession>
<dbReference type="GO" id="GO:0006089">
    <property type="term" value="P:lactate metabolic process"/>
    <property type="evidence" value="ECO:0007669"/>
    <property type="project" value="TreeGrafter"/>
</dbReference>
<feature type="binding site" evidence="7">
    <location>
        <begin position="119"/>
        <end position="122"/>
    </location>
    <ligand>
        <name>substrate</name>
    </ligand>
</feature>
<dbReference type="PANTHER" id="PTHR43128">
    <property type="entry name" value="L-2-HYDROXYCARBOXYLATE DEHYDROGENASE (NAD(P)(+))"/>
    <property type="match status" value="1"/>
</dbReference>
<evidence type="ECO:0000259" key="12">
    <source>
        <dbReference type="Pfam" id="PF02866"/>
    </source>
</evidence>
<evidence type="ECO:0000313" key="14">
    <source>
        <dbReference type="Proteomes" id="UP000824081"/>
    </source>
</evidence>
<gene>
    <name evidence="7" type="primary">ldh</name>
    <name evidence="13" type="ORF">IAC57_06555</name>
</gene>
<evidence type="ECO:0000256" key="7">
    <source>
        <dbReference type="HAMAP-Rule" id="MF_00488"/>
    </source>
</evidence>
<dbReference type="GO" id="GO:0004459">
    <property type="term" value="F:L-lactate dehydrogenase (NAD+) activity"/>
    <property type="evidence" value="ECO:0007669"/>
    <property type="project" value="UniProtKB-UniRule"/>
</dbReference>
<feature type="binding site" evidence="7">
    <location>
        <position position="64"/>
    </location>
    <ligand>
        <name>NAD(+)</name>
        <dbReference type="ChEBI" id="CHEBI:57540"/>
    </ligand>
</feature>
<dbReference type="InterPro" id="IPR018177">
    <property type="entry name" value="L-lactate_DH_AS"/>
</dbReference>
<dbReference type="Pfam" id="PF00056">
    <property type="entry name" value="Ldh_1_N"/>
    <property type="match status" value="1"/>
</dbReference>
<evidence type="ECO:0000256" key="8">
    <source>
        <dbReference type="PIRSR" id="PIRSR000102-1"/>
    </source>
</evidence>
<proteinExistence type="inferred from homology"/>
<feature type="binding site" evidence="9">
    <location>
        <position position="150"/>
    </location>
    <ligand>
        <name>substrate</name>
    </ligand>
</feature>
<keyword evidence="7" id="KW-0963">Cytoplasm</keyword>
<dbReference type="Gene3D" id="3.40.50.720">
    <property type="entry name" value="NAD(P)-binding Rossmann-like Domain"/>
    <property type="match status" value="1"/>
</dbReference>
<evidence type="ECO:0000256" key="10">
    <source>
        <dbReference type="PIRSR" id="PIRSR000102-3"/>
    </source>
</evidence>
<comment type="activity regulation">
    <text evidence="7">Allosterically activated by fructose 1,6-bisphosphate (FBP).</text>
</comment>
<dbReference type="EMBL" id="DVMZ01000175">
    <property type="protein sequence ID" value="HIU59747.1"/>
    <property type="molecule type" value="Genomic_DNA"/>
</dbReference>
<feature type="binding site" evidence="9">
    <location>
        <position position="119"/>
    </location>
    <ligand>
        <name>substrate</name>
    </ligand>
</feature>
<dbReference type="NCBIfam" id="TIGR01771">
    <property type="entry name" value="L-LDH-NAD"/>
    <property type="match status" value="1"/>
</dbReference>
<evidence type="ECO:0000256" key="9">
    <source>
        <dbReference type="PIRSR" id="PIRSR000102-2"/>
    </source>
</evidence>
<comment type="subcellular location">
    <subcellularLocation>
        <location evidence="7">Cytoplasm</location>
    </subcellularLocation>
</comment>
<keyword evidence="5 7" id="KW-0520">NAD</keyword>
<evidence type="ECO:0000256" key="5">
    <source>
        <dbReference type="ARBA" id="ARBA00023027"/>
    </source>
</evidence>
<evidence type="ECO:0000256" key="3">
    <source>
        <dbReference type="ARBA" id="ARBA00012967"/>
    </source>
</evidence>
<feature type="binding site" evidence="7">
    <location>
        <position position="100"/>
    </location>
    <ligand>
        <name>NAD(+)</name>
        <dbReference type="ChEBI" id="CHEBI:57540"/>
    </ligand>
</feature>
<dbReference type="SUPFAM" id="SSF56327">
    <property type="entry name" value="LDH C-terminal domain-like"/>
    <property type="match status" value="1"/>
</dbReference>
<dbReference type="GO" id="GO:0005737">
    <property type="term" value="C:cytoplasm"/>
    <property type="evidence" value="ECO:0007669"/>
    <property type="project" value="UniProtKB-SubCell"/>
</dbReference>
<reference evidence="13" key="1">
    <citation type="submission" date="2020-10" db="EMBL/GenBank/DDBJ databases">
        <authorList>
            <person name="Gilroy R."/>
        </authorList>
    </citation>
    <scope>NUCLEOTIDE SEQUENCE</scope>
    <source>
        <strain evidence="13">11687</strain>
    </source>
</reference>
<dbReference type="InterPro" id="IPR015955">
    <property type="entry name" value="Lactate_DH/Glyco_Ohase_4_C"/>
</dbReference>
<feature type="binding site" evidence="7">
    <location>
        <begin position="147"/>
        <end position="150"/>
    </location>
    <ligand>
        <name>substrate</name>
    </ligand>
</feature>
<evidence type="ECO:0000259" key="11">
    <source>
        <dbReference type="Pfam" id="PF00056"/>
    </source>
</evidence>
<name>A0A9D1MG99_9FIRM</name>
<comment type="catalytic activity">
    <reaction evidence="6 7">
        <text>(S)-lactate + NAD(+) = pyruvate + NADH + H(+)</text>
        <dbReference type="Rhea" id="RHEA:23444"/>
        <dbReference type="ChEBI" id="CHEBI:15361"/>
        <dbReference type="ChEBI" id="CHEBI:15378"/>
        <dbReference type="ChEBI" id="CHEBI:16651"/>
        <dbReference type="ChEBI" id="CHEBI:57540"/>
        <dbReference type="ChEBI" id="CHEBI:57945"/>
        <dbReference type="EC" id="1.1.1.27"/>
    </reaction>
</comment>
<evidence type="ECO:0000256" key="1">
    <source>
        <dbReference type="ARBA" id="ARBA00004843"/>
    </source>
</evidence>
<dbReference type="FunFam" id="3.40.50.720:FF:000018">
    <property type="entry name" value="Malate dehydrogenase"/>
    <property type="match status" value="1"/>
</dbReference>
<dbReference type="HAMAP" id="MF_00488">
    <property type="entry name" value="Lactate_dehydrog"/>
    <property type="match status" value="1"/>
</dbReference>
<dbReference type="NCBIfam" id="NF004863">
    <property type="entry name" value="PRK06223.1"/>
    <property type="match status" value="1"/>
</dbReference>
<dbReference type="PANTHER" id="PTHR43128:SF16">
    <property type="entry name" value="L-LACTATE DEHYDROGENASE"/>
    <property type="match status" value="1"/>
</dbReference>
<dbReference type="Pfam" id="PF02866">
    <property type="entry name" value="Ldh_1_C"/>
    <property type="match status" value="1"/>
</dbReference>
<dbReference type="EC" id="1.1.1.27" evidence="3 7"/>
<dbReference type="GO" id="GO:0006096">
    <property type="term" value="P:glycolytic process"/>
    <property type="evidence" value="ECO:0007669"/>
    <property type="project" value="UniProtKB-UniRule"/>
</dbReference>
<evidence type="ECO:0000313" key="13">
    <source>
        <dbReference type="EMBL" id="HIU59747.1"/>
    </source>
</evidence>
<comment type="caution">
    <text evidence="13">The sequence shown here is derived from an EMBL/GenBank/DDBJ whole genome shotgun (WGS) entry which is preliminary data.</text>
</comment>
<feature type="active site" description="Proton acceptor" evidence="7 8">
    <location>
        <position position="174"/>
    </location>
</feature>
<feature type="binding site" evidence="10">
    <location>
        <position position="94"/>
    </location>
    <ligand>
        <name>NAD(+)</name>
        <dbReference type="ChEBI" id="CHEBI:57540"/>
    </ligand>
</feature>
<dbReference type="PIRSF" id="PIRSF000102">
    <property type="entry name" value="Lac_mal_DH"/>
    <property type="match status" value="1"/>
</dbReference>
<comment type="subunit">
    <text evidence="7">Homotetramer.</text>
</comment>
<organism evidence="13 14">
    <name type="scientific">Candidatus Scatosoma pullistercoris</name>
    <dbReference type="NCBI Taxonomy" id="2840934"/>
    <lineage>
        <taxon>Bacteria</taxon>
        <taxon>Bacillati</taxon>
        <taxon>Bacillota</taxon>
        <taxon>Clostridia</taxon>
        <taxon>Candidatus Scatosoma</taxon>
    </lineage>
</organism>
<dbReference type="Proteomes" id="UP000824081">
    <property type="component" value="Unassembled WGS sequence"/>
</dbReference>
<feature type="binding site" evidence="9">
    <location>
        <position position="81"/>
    </location>
    <ligand>
        <name>substrate</name>
    </ligand>
</feature>
<feature type="binding site" evidence="7">
    <location>
        <position position="39"/>
    </location>
    <ligand>
        <name>NAD(+)</name>
        <dbReference type="ChEBI" id="CHEBI:57540"/>
    </ligand>
</feature>
<feature type="domain" description="Lactate/malate dehydrogenase C-terminal" evidence="12">
    <location>
        <begin position="144"/>
        <end position="313"/>
    </location>
</feature>